<sequence length="102" mass="11803">MVIWRPLGYTVHGWMFQWTECTVCCTRFNSLGLMLSALCMLLCISYEESIGSFLVATSILLGRKYLYPFVFYFTPCLGPRNFFVKKPMALNVLTQETCVYNN</sequence>
<name>A0A8D8XLF0_9HEMI</name>
<dbReference type="AlphaFoldDB" id="A0A8D8XLF0"/>
<organism evidence="1">
    <name type="scientific">Cacopsylla melanoneura</name>
    <dbReference type="NCBI Taxonomy" id="428564"/>
    <lineage>
        <taxon>Eukaryota</taxon>
        <taxon>Metazoa</taxon>
        <taxon>Ecdysozoa</taxon>
        <taxon>Arthropoda</taxon>
        <taxon>Hexapoda</taxon>
        <taxon>Insecta</taxon>
        <taxon>Pterygota</taxon>
        <taxon>Neoptera</taxon>
        <taxon>Paraneoptera</taxon>
        <taxon>Hemiptera</taxon>
        <taxon>Sternorrhyncha</taxon>
        <taxon>Psylloidea</taxon>
        <taxon>Psyllidae</taxon>
        <taxon>Psyllinae</taxon>
        <taxon>Cacopsylla</taxon>
    </lineage>
</organism>
<proteinExistence type="predicted"/>
<protein>
    <submittedName>
        <fullName evidence="1">Uncharacterized protein</fullName>
    </submittedName>
</protein>
<evidence type="ECO:0000313" key="1">
    <source>
        <dbReference type="EMBL" id="CAG6701402.1"/>
    </source>
</evidence>
<reference evidence="1" key="1">
    <citation type="submission" date="2021-05" db="EMBL/GenBank/DDBJ databases">
        <authorList>
            <person name="Alioto T."/>
            <person name="Alioto T."/>
            <person name="Gomez Garrido J."/>
        </authorList>
    </citation>
    <scope>NUCLEOTIDE SEQUENCE</scope>
</reference>
<accession>A0A8D8XLF0</accession>
<dbReference type="EMBL" id="HBUF01339875">
    <property type="protein sequence ID" value="CAG6701402.1"/>
    <property type="molecule type" value="Transcribed_RNA"/>
</dbReference>